<dbReference type="PANTHER" id="PTHR43599:SF3">
    <property type="entry name" value="SI:DKEY-6E2.2"/>
    <property type="match status" value="1"/>
</dbReference>
<keyword evidence="5 11" id="KW-0436">Ligase</keyword>
<dbReference type="Gene3D" id="3.30.200.20">
    <property type="entry name" value="Phosphorylase Kinase, domain 1"/>
    <property type="match status" value="1"/>
</dbReference>
<comment type="pathway">
    <text evidence="1 11">Purine metabolism; IMP biosynthesis via de novo pathway; 5-amino-1-(5-phospho-D-ribosyl)imidazole-4-carboxamide from 5-amino-1-(5-phospho-D-ribosyl)imidazole-4-carboxylate: step 1/2.</text>
</comment>
<evidence type="ECO:0000313" key="13">
    <source>
        <dbReference type="EMBL" id="KRO41204.1"/>
    </source>
</evidence>
<evidence type="ECO:0000256" key="1">
    <source>
        <dbReference type="ARBA" id="ARBA00004672"/>
    </source>
</evidence>
<dbReference type="Pfam" id="PF01259">
    <property type="entry name" value="SAICAR_synt"/>
    <property type="match status" value="1"/>
</dbReference>
<dbReference type="AlphaFoldDB" id="A0A0R2PTI0"/>
<dbReference type="GO" id="GO:0006189">
    <property type="term" value="P:'de novo' IMP biosynthetic process"/>
    <property type="evidence" value="ECO:0007669"/>
    <property type="project" value="UniProtKB-UniRule"/>
</dbReference>
<evidence type="ECO:0000256" key="4">
    <source>
        <dbReference type="ARBA" id="ARBA00016460"/>
    </source>
</evidence>
<sequence>MEKLLQITTGKAKSLYTTSNPDQLIMEFRDDTSAFDGKKIEALDNKGKVNNQFNAFVMEFLSSKGIETHLIELLSSNESLVYKLDMFPIECVVRNRATGSLCKRLGVEDGLLLDPPLFEFFLKDDALGDPLINDHHIVSFGWATQEEANLMREMTLKVNDLLVDFFKEANLILVDYKLEFGMFKGKMLLADEFTPDGCRLWDKDTLTKMDKDRFRQDLGNVIETYSEVAERLGMQIKLD</sequence>
<evidence type="ECO:0000256" key="7">
    <source>
        <dbReference type="ARBA" id="ARBA00022755"/>
    </source>
</evidence>
<dbReference type="FunFam" id="3.30.200.20:FF:000086">
    <property type="entry name" value="Phosphoribosylaminoimidazole-succinocarboxamide synthase"/>
    <property type="match status" value="1"/>
</dbReference>
<dbReference type="CDD" id="cd01415">
    <property type="entry name" value="SAICAR_synt_PurC"/>
    <property type="match status" value="1"/>
</dbReference>
<name>A0A0R2PTI0_9GAMM</name>
<dbReference type="PROSITE" id="PS01057">
    <property type="entry name" value="SAICAR_SYNTHETASE_1"/>
    <property type="match status" value="1"/>
</dbReference>
<proteinExistence type="inferred from homology"/>
<organism evidence="13 14">
    <name type="scientific">SAR86 cluster bacterium BACL1 MAG-120920-bin57</name>
    <dbReference type="NCBI Taxonomy" id="1655571"/>
    <lineage>
        <taxon>Bacteria</taxon>
        <taxon>Pseudomonadati</taxon>
        <taxon>Pseudomonadota</taxon>
        <taxon>Gammaproteobacteria</taxon>
        <taxon>SAR86 cluster</taxon>
    </lineage>
</organism>
<gene>
    <name evidence="11" type="primary">purC</name>
    <name evidence="13" type="ORF">ABR63_04930</name>
</gene>
<dbReference type="GO" id="GO:0009236">
    <property type="term" value="P:cobalamin biosynthetic process"/>
    <property type="evidence" value="ECO:0007669"/>
    <property type="project" value="InterPro"/>
</dbReference>
<evidence type="ECO:0000256" key="11">
    <source>
        <dbReference type="HAMAP-Rule" id="MF_00137"/>
    </source>
</evidence>
<evidence type="ECO:0000256" key="8">
    <source>
        <dbReference type="ARBA" id="ARBA00022840"/>
    </source>
</evidence>
<comment type="catalytic activity">
    <reaction evidence="10 11">
        <text>5-amino-1-(5-phospho-D-ribosyl)imidazole-4-carboxylate + L-aspartate + ATP = (2S)-2-[5-amino-1-(5-phospho-beta-D-ribosyl)imidazole-4-carboxamido]succinate + ADP + phosphate + 2 H(+)</text>
        <dbReference type="Rhea" id="RHEA:22628"/>
        <dbReference type="ChEBI" id="CHEBI:15378"/>
        <dbReference type="ChEBI" id="CHEBI:29991"/>
        <dbReference type="ChEBI" id="CHEBI:30616"/>
        <dbReference type="ChEBI" id="CHEBI:43474"/>
        <dbReference type="ChEBI" id="CHEBI:58443"/>
        <dbReference type="ChEBI" id="CHEBI:77657"/>
        <dbReference type="ChEBI" id="CHEBI:456216"/>
        <dbReference type="EC" id="6.3.2.6"/>
    </reaction>
</comment>
<accession>A0A0R2PTI0</accession>
<keyword evidence="6 11" id="KW-0547">Nucleotide-binding</keyword>
<dbReference type="NCBIfam" id="TIGR00081">
    <property type="entry name" value="purC"/>
    <property type="match status" value="1"/>
</dbReference>
<dbReference type="GO" id="GO:0005829">
    <property type="term" value="C:cytosol"/>
    <property type="evidence" value="ECO:0007669"/>
    <property type="project" value="TreeGrafter"/>
</dbReference>
<comment type="similarity">
    <text evidence="2 11">Belongs to the SAICAR synthetase family.</text>
</comment>
<evidence type="ECO:0000259" key="12">
    <source>
        <dbReference type="Pfam" id="PF01259"/>
    </source>
</evidence>
<evidence type="ECO:0000313" key="14">
    <source>
        <dbReference type="Proteomes" id="UP000050874"/>
    </source>
</evidence>
<dbReference type="PANTHER" id="PTHR43599">
    <property type="entry name" value="MULTIFUNCTIONAL PROTEIN ADE2"/>
    <property type="match status" value="1"/>
</dbReference>
<evidence type="ECO:0000256" key="2">
    <source>
        <dbReference type="ARBA" id="ARBA00010190"/>
    </source>
</evidence>
<dbReference type="SUPFAM" id="SSF56104">
    <property type="entry name" value="SAICAR synthase-like"/>
    <property type="match status" value="1"/>
</dbReference>
<evidence type="ECO:0000256" key="3">
    <source>
        <dbReference type="ARBA" id="ARBA00012217"/>
    </source>
</evidence>
<dbReference type="FunFam" id="3.30.470.20:FF:000006">
    <property type="entry name" value="Phosphoribosylaminoimidazole-succinocarboxamide synthase"/>
    <property type="match status" value="1"/>
</dbReference>
<dbReference type="InterPro" id="IPR033934">
    <property type="entry name" value="SAICAR_synt_PurC"/>
</dbReference>
<evidence type="ECO:0000256" key="6">
    <source>
        <dbReference type="ARBA" id="ARBA00022741"/>
    </source>
</evidence>
<dbReference type="InterPro" id="IPR001636">
    <property type="entry name" value="SAICAR_synth"/>
</dbReference>
<protein>
    <recommendedName>
        <fullName evidence="4 11">Phosphoribosylaminoimidazole-succinocarboxamide synthase</fullName>
        <ecNumber evidence="3 11">6.3.2.6</ecNumber>
    </recommendedName>
    <alternativeName>
        <fullName evidence="9 11">SAICAR synthetase</fullName>
    </alternativeName>
</protein>
<comment type="caution">
    <text evidence="13">The sequence shown here is derived from an EMBL/GenBank/DDBJ whole genome shotgun (WGS) entry which is preliminary data.</text>
</comment>
<feature type="domain" description="SAICAR synthetase/ADE2 N-terminal" evidence="12">
    <location>
        <begin position="7"/>
        <end position="231"/>
    </location>
</feature>
<dbReference type="Proteomes" id="UP000050874">
    <property type="component" value="Unassembled WGS sequence"/>
</dbReference>
<dbReference type="Gene3D" id="3.30.470.20">
    <property type="entry name" value="ATP-grasp fold, B domain"/>
    <property type="match status" value="1"/>
</dbReference>
<dbReference type="EMBL" id="LIAV01000017">
    <property type="protein sequence ID" value="KRO41204.1"/>
    <property type="molecule type" value="Genomic_DNA"/>
</dbReference>
<evidence type="ECO:0000256" key="10">
    <source>
        <dbReference type="ARBA" id="ARBA00048475"/>
    </source>
</evidence>
<dbReference type="GO" id="GO:0004639">
    <property type="term" value="F:phosphoribosylaminoimidazolesuccinocarboxamide synthase activity"/>
    <property type="evidence" value="ECO:0007669"/>
    <property type="project" value="UniProtKB-UniRule"/>
</dbReference>
<dbReference type="HAMAP" id="MF_00137">
    <property type="entry name" value="SAICAR_synth"/>
    <property type="match status" value="1"/>
</dbReference>
<keyword evidence="8 11" id="KW-0067">ATP-binding</keyword>
<dbReference type="InterPro" id="IPR018236">
    <property type="entry name" value="SAICAR_synthetase_CS"/>
</dbReference>
<dbReference type="GO" id="GO:0005524">
    <property type="term" value="F:ATP binding"/>
    <property type="evidence" value="ECO:0007669"/>
    <property type="project" value="UniProtKB-KW"/>
</dbReference>
<dbReference type="InterPro" id="IPR050089">
    <property type="entry name" value="SAICAR_synthetase"/>
</dbReference>
<reference evidence="14" key="1">
    <citation type="submission" date="2015-10" db="EMBL/GenBank/DDBJ databases">
        <title>Metagenome-Assembled Genomes uncover a global brackish microbiome.</title>
        <authorList>
            <person name="Hugerth L.W."/>
            <person name="Larsson J."/>
            <person name="Alneberg J."/>
            <person name="Lindh M.V."/>
            <person name="Legrand C."/>
            <person name="Pinhassi J."/>
            <person name="Andersson A."/>
        </authorList>
    </citation>
    <scope>NUCLEOTIDE SEQUENCE [LARGE SCALE GENOMIC DNA]</scope>
</reference>
<keyword evidence="7 11" id="KW-0658">Purine biosynthesis</keyword>
<dbReference type="UniPathway" id="UPA00074">
    <property type="reaction ID" value="UER00131"/>
</dbReference>
<dbReference type="PROSITE" id="PS01058">
    <property type="entry name" value="SAICAR_SYNTHETASE_2"/>
    <property type="match status" value="1"/>
</dbReference>
<dbReference type="EC" id="6.3.2.6" evidence="3 11"/>
<dbReference type="InterPro" id="IPR028923">
    <property type="entry name" value="SAICAR_synt/ADE2_N"/>
</dbReference>
<evidence type="ECO:0000256" key="9">
    <source>
        <dbReference type="ARBA" id="ARBA00030409"/>
    </source>
</evidence>
<evidence type="ECO:0000256" key="5">
    <source>
        <dbReference type="ARBA" id="ARBA00022598"/>
    </source>
</evidence>